<feature type="domain" description="Cyclin-like" evidence="12">
    <location>
        <begin position="77"/>
        <end position="160"/>
    </location>
</feature>
<feature type="coiled-coil region" evidence="10">
    <location>
        <begin position="460"/>
        <end position="487"/>
    </location>
</feature>
<feature type="compositionally biased region" description="Basic and acidic residues" evidence="11">
    <location>
        <begin position="568"/>
        <end position="585"/>
    </location>
</feature>
<dbReference type="PANTHER" id="PTHR11618">
    <property type="entry name" value="TRANSCRIPTION INITIATION FACTOR IIB-RELATED"/>
    <property type="match status" value="1"/>
</dbReference>
<evidence type="ECO:0000256" key="8">
    <source>
        <dbReference type="ARBA" id="ARBA00023163"/>
    </source>
</evidence>
<dbReference type="SMART" id="SM00385">
    <property type="entry name" value="CYCLIN"/>
    <property type="match status" value="2"/>
</dbReference>
<dbReference type="GO" id="GO:0070897">
    <property type="term" value="P:transcription preinitiation complex assembly"/>
    <property type="evidence" value="ECO:0007669"/>
    <property type="project" value="InterPro"/>
</dbReference>
<evidence type="ECO:0000256" key="3">
    <source>
        <dbReference type="ARBA" id="ARBA00022723"/>
    </source>
</evidence>
<dbReference type="FunFam" id="1.20.5.650:FF:000002">
    <property type="entry name" value="Cyclin/Brf1-like TBP-binding protein"/>
    <property type="match status" value="1"/>
</dbReference>
<dbReference type="InterPro" id="IPR011665">
    <property type="entry name" value="BRF1_TBP-bd_dom"/>
</dbReference>
<dbReference type="GO" id="GO:0000126">
    <property type="term" value="C:transcription factor TFIIIB complex"/>
    <property type="evidence" value="ECO:0007669"/>
    <property type="project" value="TreeGrafter"/>
</dbReference>
<gene>
    <name evidence="13" type="ORF">MKW94_028298</name>
</gene>
<comment type="caution">
    <text evidence="13">The sequence shown here is derived from an EMBL/GenBank/DDBJ whole genome shotgun (WGS) entry which is preliminary data.</text>
</comment>
<evidence type="ECO:0000256" key="6">
    <source>
        <dbReference type="ARBA" id="ARBA00023015"/>
    </source>
</evidence>
<evidence type="ECO:0000313" key="14">
    <source>
        <dbReference type="Proteomes" id="UP001177140"/>
    </source>
</evidence>
<evidence type="ECO:0000256" key="4">
    <source>
        <dbReference type="ARBA" id="ARBA00022771"/>
    </source>
</evidence>
<keyword evidence="5" id="KW-0862">Zinc</keyword>
<feature type="region of interest" description="Disordered" evidence="11">
    <location>
        <begin position="558"/>
        <end position="632"/>
    </location>
</feature>
<evidence type="ECO:0000256" key="9">
    <source>
        <dbReference type="ARBA" id="ARBA00023242"/>
    </source>
</evidence>
<evidence type="ECO:0000256" key="11">
    <source>
        <dbReference type="SAM" id="MobiDB-lite"/>
    </source>
</evidence>
<comment type="subcellular location">
    <subcellularLocation>
        <location evidence="1">Nucleus</location>
    </subcellularLocation>
</comment>
<organism evidence="13 14">
    <name type="scientific">Papaver nudicaule</name>
    <name type="common">Iceland poppy</name>
    <dbReference type="NCBI Taxonomy" id="74823"/>
    <lineage>
        <taxon>Eukaryota</taxon>
        <taxon>Viridiplantae</taxon>
        <taxon>Streptophyta</taxon>
        <taxon>Embryophyta</taxon>
        <taxon>Tracheophyta</taxon>
        <taxon>Spermatophyta</taxon>
        <taxon>Magnoliopsida</taxon>
        <taxon>Ranunculales</taxon>
        <taxon>Papaveraceae</taxon>
        <taxon>Papaveroideae</taxon>
        <taxon>Papaver</taxon>
    </lineage>
</organism>
<feature type="compositionally biased region" description="Low complexity" evidence="11">
    <location>
        <begin position="605"/>
        <end position="617"/>
    </location>
</feature>
<dbReference type="FunFam" id="1.10.472.10:FF:000066">
    <property type="entry name" value="Transcription factor IIIB subunit"/>
    <property type="match status" value="1"/>
</dbReference>
<evidence type="ECO:0000256" key="1">
    <source>
        <dbReference type="ARBA" id="ARBA00004123"/>
    </source>
</evidence>
<dbReference type="AlphaFoldDB" id="A0AA41RNZ6"/>
<feature type="compositionally biased region" description="Low complexity" evidence="11">
    <location>
        <begin position="519"/>
        <end position="531"/>
    </location>
</feature>
<dbReference type="PANTHER" id="PTHR11618:SF4">
    <property type="entry name" value="TRANSCRIPTION FACTOR IIIB 90 KDA SUBUNIT"/>
    <property type="match status" value="1"/>
</dbReference>
<dbReference type="GO" id="GO:0005634">
    <property type="term" value="C:nucleus"/>
    <property type="evidence" value="ECO:0007669"/>
    <property type="project" value="UniProtKB-SubCell"/>
</dbReference>
<name>A0AA41RNZ6_PAPNU</name>
<feature type="region of interest" description="Disordered" evidence="11">
    <location>
        <begin position="505"/>
        <end position="534"/>
    </location>
</feature>
<evidence type="ECO:0000256" key="7">
    <source>
        <dbReference type="ARBA" id="ARBA00023159"/>
    </source>
</evidence>
<dbReference type="CDD" id="cd20554">
    <property type="entry name" value="CYCLIN_TFIIIB90_rpt2"/>
    <property type="match status" value="1"/>
</dbReference>
<dbReference type="Pfam" id="PF00382">
    <property type="entry name" value="TFIIB"/>
    <property type="match status" value="2"/>
</dbReference>
<evidence type="ECO:0000313" key="13">
    <source>
        <dbReference type="EMBL" id="MCL7021852.1"/>
    </source>
</evidence>
<dbReference type="GO" id="GO:0008270">
    <property type="term" value="F:zinc ion binding"/>
    <property type="evidence" value="ECO:0007669"/>
    <property type="project" value="UniProtKB-KW"/>
</dbReference>
<keyword evidence="9" id="KW-0539">Nucleus</keyword>
<dbReference type="InterPro" id="IPR013150">
    <property type="entry name" value="TFIIB_cyclin"/>
</dbReference>
<keyword evidence="6" id="KW-0805">Transcription regulation</keyword>
<keyword evidence="8" id="KW-0804">Transcription</keyword>
<dbReference type="Pfam" id="PF07741">
    <property type="entry name" value="BRF1"/>
    <property type="match status" value="1"/>
</dbReference>
<dbReference type="CDD" id="cd20553">
    <property type="entry name" value="CYCLIN_TFIIIB90_rpt1"/>
    <property type="match status" value="1"/>
</dbReference>
<feature type="compositionally biased region" description="Acidic residues" evidence="11">
    <location>
        <begin position="586"/>
        <end position="604"/>
    </location>
</feature>
<feature type="domain" description="Cyclin-like" evidence="12">
    <location>
        <begin position="178"/>
        <end position="261"/>
    </location>
</feature>
<dbReference type="Gene3D" id="1.20.5.650">
    <property type="entry name" value="Single helix bin"/>
    <property type="match status" value="1"/>
</dbReference>
<reference evidence="13" key="1">
    <citation type="submission" date="2022-03" db="EMBL/GenBank/DDBJ databases">
        <title>A functionally conserved STORR gene fusion in Papaver species that diverged 16.8 million years ago.</title>
        <authorList>
            <person name="Catania T."/>
        </authorList>
    </citation>
    <scope>NUCLEOTIDE SEQUENCE</scope>
    <source>
        <strain evidence="13">S-191538</strain>
    </source>
</reference>
<keyword evidence="3" id="KW-0479">Metal-binding</keyword>
<dbReference type="EMBL" id="JAJJMA010005375">
    <property type="protein sequence ID" value="MCL7021852.1"/>
    <property type="molecule type" value="Genomic_DNA"/>
</dbReference>
<keyword evidence="10" id="KW-0175">Coiled coil</keyword>
<evidence type="ECO:0000259" key="12">
    <source>
        <dbReference type="SMART" id="SM00385"/>
    </source>
</evidence>
<evidence type="ECO:0000256" key="2">
    <source>
        <dbReference type="ARBA" id="ARBA00010857"/>
    </source>
</evidence>
<accession>A0AA41RNZ6</accession>
<keyword evidence="7" id="KW-0010">Activator</keyword>
<dbReference type="GO" id="GO:0000995">
    <property type="term" value="F:RNA polymerase III general transcription initiation factor activity"/>
    <property type="evidence" value="ECO:0007669"/>
    <property type="project" value="TreeGrafter"/>
</dbReference>
<dbReference type="PRINTS" id="PR00685">
    <property type="entry name" value="TIFACTORIIB"/>
</dbReference>
<dbReference type="InterPro" id="IPR000812">
    <property type="entry name" value="TFIIB"/>
</dbReference>
<dbReference type="Gene3D" id="1.10.472.10">
    <property type="entry name" value="Cyclin-like"/>
    <property type="match status" value="2"/>
</dbReference>
<dbReference type="FunFam" id="1.10.472.10:FF:000007">
    <property type="entry name" value="Transcription factor IIIB 90 kDa subunit"/>
    <property type="match status" value="1"/>
</dbReference>
<evidence type="ECO:0000256" key="5">
    <source>
        <dbReference type="ARBA" id="ARBA00022833"/>
    </source>
</evidence>
<dbReference type="Proteomes" id="UP001177140">
    <property type="component" value="Unassembled WGS sequence"/>
</dbReference>
<keyword evidence="4" id="KW-0863">Zinc-finger</keyword>
<dbReference type="GO" id="GO:0097550">
    <property type="term" value="C:transcription preinitiation complex"/>
    <property type="evidence" value="ECO:0007669"/>
    <property type="project" value="TreeGrafter"/>
</dbReference>
<evidence type="ECO:0000256" key="10">
    <source>
        <dbReference type="SAM" id="Coils"/>
    </source>
</evidence>
<protein>
    <recommendedName>
        <fullName evidence="12">Cyclin-like domain-containing protein</fullName>
    </recommendedName>
</protein>
<dbReference type="InterPro" id="IPR036915">
    <property type="entry name" value="Cyclin-like_sf"/>
</dbReference>
<dbReference type="GO" id="GO:0017025">
    <property type="term" value="F:TBP-class protein binding"/>
    <property type="evidence" value="ECO:0007669"/>
    <property type="project" value="InterPro"/>
</dbReference>
<proteinExistence type="inferred from homology"/>
<comment type="similarity">
    <text evidence="2">Belongs to the TFIIB family.</text>
</comment>
<dbReference type="InterPro" id="IPR013763">
    <property type="entry name" value="Cyclin-like_dom"/>
</dbReference>
<dbReference type="SUPFAM" id="SSF47954">
    <property type="entry name" value="Cyclin-like"/>
    <property type="match status" value="2"/>
</dbReference>
<keyword evidence="14" id="KW-1185">Reference proteome</keyword>
<dbReference type="GO" id="GO:0001006">
    <property type="term" value="F:RNA polymerase III type 3 promoter sequence-specific DNA binding"/>
    <property type="evidence" value="ECO:0007669"/>
    <property type="project" value="TreeGrafter"/>
</dbReference>
<sequence>MPWCDHCKKNTPTERGDGDGYLCCKVCGKVIDQDMFSTEVTFFKGAGGQSQMCGNFVNSVENNYSESHERTCNKGKDEISDMVVSLNIGGRDSIIDEAAKFYRIAVDRNFTRGRRTAQVAAACLYIACRENKKPYLLIDFSEYLQINVYVLGAVFLQLCKLLRLEEHPFVQKPVDPSLFIHRFSERLLREKNPDVPKTALRIIASMKRDWMQTGRKPSGLCGAALYISALSHGLKFSKANVVSVVHICEATLTKRLVEFENTESGSLTIEEFEIKAVEYEKQSSSMQELNLATESSKKVELLCEHKGTKNPPPHFAHGLCKDCYDDFFILSGGLQGGSEPPAFQRAERERMAKAVADSNAEESSLLEKISEHLSVENQYVSDKEKLGTEPSQCIEAQEGSIGGHKTVEEGASDQPQCDEGMYAVAGVESESLSDIDDDEVDGYLHNEEEKHFKKIIWEEMNKEYIEEQAAKEAAKAAEREANAANFKNCPAGAQELHDLTAAYMAKTKKEKQQKRAADAKNAAPAQTAAEATRQMLTKKRLSSKINYDVLDKLFDDSTTAEAIKKKRTESDKNDTPAKAEVKGKEEEEPESDLVDNEDYEDDGNGDYYGDDASYYGNEEGGYGNDEDFGYEY</sequence>